<protein>
    <submittedName>
        <fullName evidence="1">DUF1499 domain-containing protein</fullName>
    </submittedName>
</protein>
<dbReference type="PIRSF" id="PIRSF026426">
    <property type="entry name" value="DUF1499"/>
    <property type="match status" value="1"/>
</dbReference>
<gene>
    <name evidence="1" type="ORF">RS130_10285</name>
</gene>
<dbReference type="PANTHER" id="PTHR34801:SF6">
    <property type="entry name" value="SLL1620 PROTEIN"/>
    <property type="match status" value="1"/>
</dbReference>
<dbReference type="Proteomes" id="UP001247805">
    <property type="component" value="Unassembled WGS sequence"/>
</dbReference>
<dbReference type="PROSITE" id="PS51257">
    <property type="entry name" value="PROKAR_LIPOPROTEIN"/>
    <property type="match status" value="1"/>
</dbReference>
<dbReference type="EMBL" id="JAWDIO010000002">
    <property type="protein sequence ID" value="MDU0354268.1"/>
    <property type="molecule type" value="Genomic_DNA"/>
</dbReference>
<dbReference type="RefSeq" id="WP_316025881.1">
    <property type="nucleotide sequence ID" value="NZ_JAWDIO010000002.1"/>
</dbReference>
<comment type="caution">
    <text evidence="1">The sequence shown here is derived from an EMBL/GenBank/DDBJ whole genome shotgun (WGS) entry which is preliminary data.</text>
</comment>
<organism evidence="1 2">
    <name type="scientific">Paraglaciecola aquimarina</name>
    <dbReference type="NCBI Taxonomy" id="1235557"/>
    <lineage>
        <taxon>Bacteria</taxon>
        <taxon>Pseudomonadati</taxon>
        <taxon>Pseudomonadota</taxon>
        <taxon>Gammaproteobacteria</taxon>
        <taxon>Alteromonadales</taxon>
        <taxon>Alteromonadaceae</taxon>
        <taxon>Paraglaciecola</taxon>
    </lineage>
</organism>
<dbReference type="Pfam" id="PF07386">
    <property type="entry name" value="DUF1499"/>
    <property type="match status" value="1"/>
</dbReference>
<evidence type="ECO:0000313" key="1">
    <source>
        <dbReference type="EMBL" id="MDU0354268.1"/>
    </source>
</evidence>
<dbReference type="InterPro" id="IPR010865">
    <property type="entry name" value="DUF1499"/>
</dbReference>
<name>A0ABU3SW76_9ALTE</name>
<reference evidence="1 2" key="1">
    <citation type="submission" date="2023-10" db="EMBL/GenBank/DDBJ databases">
        <title>Glaciecola aquimarina strain GGW-M5 nov., isolated from a coastal seawater.</title>
        <authorList>
            <person name="Bayburt H."/>
            <person name="Kim J.M."/>
            <person name="Choi B.J."/>
            <person name="Jeon C.O."/>
        </authorList>
    </citation>
    <scope>NUCLEOTIDE SEQUENCE [LARGE SCALE GENOMIC DNA]</scope>
    <source>
        <strain evidence="1 2">KCTC 32108</strain>
    </source>
</reference>
<evidence type="ECO:0000313" key="2">
    <source>
        <dbReference type="Proteomes" id="UP001247805"/>
    </source>
</evidence>
<dbReference type="PANTHER" id="PTHR34801">
    <property type="entry name" value="EXPRESSED PROTEIN"/>
    <property type="match status" value="1"/>
</dbReference>
<sequence length="156" mass="17568">MKTLTQLVLLGFVLLSGCTSVSPELGVKNGQLTPCPEKPNCVSSLTEDKSQYVEPMLHDGQPRQIKSDILQVLAELDNSQTTVSKDNYIRAEFTSTVFRFVDDVEFYFPETTSNGTQIHLRSASRVGHSDFGVNRKRIELIRSKFENIRQETDPSQ</sequence>
<proteinExistence type="predicted"/>
<keyword evidence="2" id="KW-1185">Reference proteome</keyword>
<accession>A0ABU3SW76</accession>